<keyword evidence="2" id="KW-1185">Reference proteome</keyword>
<feature type="non-terminal residue" evidence="1">
    <location>
        <position position="1"/>
    </location>
</feature>
<gene>
    <name evidence="1" type="ORF">L211DRAFT_773477</name>
</gene>
<protein>
    <submittedName>
        <fullName evidence="1">Uncharacterized protein</fullName>
    </submittedName>
</protein>
<evidence type="ECO:0000313" key="1">
    <source>
        <dbReference type="EMBL" id="RPB26087.1"/>
    </source>
</evidence>
<accession>A0A3N4LT57</accession>
<dbReference type="OrthoDB" id="5289248at2759"/>
<organism evidence="1 2">
    <name type="scientific">Terfezia boudieri ATCC MYA-4762</name>
    <dbReference type="NCBI Taxonomy" id="1051890"/>
    <lineage>
        <taxon>Eukaryota</taxon>
        <taxon>Fungi</taxon>
        <taxon>Dikarya</taxon>
        <taxon>Ascomycota</taxon>
        <taxon>Pezizomycotina</taxon>
        <taxon>Pezizomycetes</taxon>
        <taxon>Pezizales</taxon>
        <taxon>Pezizaceae</taxon>
        <taxon>Terfezia</taxon>
    </lineage>
</organism>
<evidence type="ECO:0000313" key="2">
    <source>
        <dbReference type="Proteomes" id="UP000267821"/>
    </source>
</evidence>
<feature type="non-terminal residue" evidence="1">
    <location>
        <position position="119"/>
    </location>
</feature>
<dbReference type="AlphaFoldDB" id="A0A3N4LT57"/>
<dbReference type="Proteomes" id="UP000267821">
    <property type="component" value="Unassembled WGS sequence"/>
</dbReference>
<dbReference type="STRING" id="1051890.A0A3N4LT57"/>
<sequence>DTECVEFFRFTRRELRQILPPPSLDQIIYRNRRQASPEEAFCILLSRLSAKVIFSKLFGKCRTWQSVIFNDVIKHLVTRYVEKLEWDFQHLTYHKLQSYAEYVGARARARGASVWGFVD</sequence>
<name>A0A3N4LT57_9PEZI</name>
<dbReference type="EMBL" id="ML121535">
    <property type="protein sequence ID" value="RPB26087.1"/>
    <property type="molecule type" value="Genomic_DNA"/>
</dbReference>
<dbReference type="InParanoid" id="A0A3N4LT57"/>
<proteinExistence type="predicted"/>
<reference evidence="1 2" key="1">
    <citation type="journal article" date="2018" name="Nat. Ecol. Evol.">
        <title>Pezizomycetes genomes reveal the molecular basis of ectomycorrhizal truffle lifestyle.</title>
        <authorList>
            <person name="Murat C."/>
            <person name="Payen T."/>
            <person name="Noel B."/>
            <person name="Kuo A."/>
            <person name="Morin E."/>
            <person name="Chen J."/>
            <person name="Kohler A."/>
            <person name="Krizsan K."/>
            <person name="Balestrini R."/>
            <person name="Da Silva C."/>
            <person name="Montanini B."/>
            <person name="Hainaut M."/>
            <person name="Levati E."/>
            <person name="Barry K.W."/>
            <person name="Belfiori B."/>
            <person name="Cichocki N."/>
            <person name="Clum A."/>
            <person name="Dockter R.B."/>
            <person name="Fauchery L."/>
            <person name="Guy J."/>
            <person name="Iotti M."/>
            <person name="Le Tacon F."/>
            <person name="Lindquist E.A."/>
            <person name="Lipzen A."/>
            <person name="Malagnac F."/>
            <person name="Mello A."/>
            <person name="Molinier V."/>
            <person name="Miyauchi S."/>
            <person name="Poulain J."/>
            <person name="Riccioni C."/>
            <person name="Rubini A."/>
            <person name="Sitrit Y."/>
            <person name="Splivallo R."/>
            <person name="Traeger S."/>
            <person name="Wang M."/>
            <person name="Zifcakova L."/>
            <person name="Wipf D."/>
            <person name="Zambonelli A."/>
            <person name="Paolocci F."/>
            <person name="Nowrousian M."/>
            <person name="Ottonello S."/>
            <person name="Baldrian P."/>
            <person name="Spatafora J.W."/>
            <person name="Henrissat B."/>
            <person name="Nagy L.G."/>
            <person name="Aury J.M."/>
            <person name="Wincker P."/>
            <person name="Grigoriev I.V."/>
            <person name="Bonfante P."/>
            <person name="Martin F.M."/>
        </authorList>
    </citation>
    <scope>NUCLEOTIDE SEQUENCE [LARGE SCALE GENOMIC DNA]</scope>
    <source>
        <strain evidence="1 2">ATCC MYA-4762</strain>
    </source>
</reference>